<keyword evidence="3" id="KW-1185">Reference proteome</keyword>
<name>A0A072V6E1_MEDTR</name>
<organism evidence="1 3">
    <name type="scientific">Medicago truncatula</name>
    <name type="common">Barrel medic</name>
    <name type="synonym">Medicago tribuloides</name>
    <dbReference type="NCBI Taxonomy" id="3880"/>
    <lineage>
        <taxon>Eukaryota</taxon>
        <taxon>Viridiplantae</taxon>
        <taxon>Streptophyta</taxon>
        <taxon>Embryophyta</taxon>
        <taxon>Tracheophyta</taxon>
        <taxon>Spermatophyta</taxon>
        <taxon>Magnoliopsida</taxon>
        <taxon>eudicotyledons</taxon>
        <taxon>Gunneridae</taxon>
        <taxon>Pentapetalae</taxon>
        <taxon>rosids</taxon>
        <taxon>fabids</taxon>
        <taxon>Fabales</taxon>
        <taxon>Fabaceae</taxon>
        <taxon>Papilionoideae</taxon>
        <taxon>50 kb inversion clade</taxon>
        <taxon>NPAAA clade</taxon>
        <taxon>Hologalegina</taxon>
        <taxon>IRL clade</taxon>
        <taxon>Trifolieae</taxon>
        <taxon>Medicago</taxon>
    </lineage>
</organism>
<reference evidence="2" key="3">
    <citation type="submission" date="2015-04" db="UniProtKB">
        <authorList>
            <consortium name="EnsemblPlants"/>
        </authorList>
    </citation>
    <scope>IDENTIFICATION</scope>
    <source>
        <strain evidence="2">cv. Jemalong A17</strain>
    </source>
</reference>
<gene>
    <name evidence="1" type="ordered locus">MTR_3g451900</name>
</gene>
<dbReference type="EnsemblPlants" id="KEH33740">
    <property type="protein sequence ID" value="KEH33740"/>
    <property type="gene ID" value="MTR_3g451900"/>
</dbReference>
<reference evidence="1 3" key="1">
    <citation type="journal article" date="2011" name="Nature">
        <title>The Medicago genome provides insight into the evolution of rhizobial symbioses.</title>
        <authorList>
            <person name="Young N.D."/>
            <person name="Debelle F."/>
            <person name="Oldroyd G.E."/>
            <person name="Geurts R."/>
            <person name="Cannon S.B."/>
            <person name="Udvardi M.K."/>
            <person name="Benedito V.A."/>
            <person name="Mayer K.F."/>
            <person name="Gouzy J."/>
            <person name="Schoof H."/>
            <person name="Van de Peer Y."/>
            <person name="Proost S."/>
            <person name="Cook D.R."/>
            <person name="Meyers B.C."/>
            <person name="Spannagl M."/>
            <person name="Cheung F."/>
            <person name="De Mita S."/>
            <person name="Krishnakumar V."/>
            <person name="Gundlach H."/>
            <person name="Zhou S."/>
            <person name="Mudge J."/>
            <person name="Bharti A.K."/>
            <person name="Murray J.D."/>
            <person name="Naoumkina M.A."/>
            <person name="Rosen B."/>
            <person name="Silverstein K.A."/>
            <person name="Tang H."/>
            <person name="Rombauts S."/>
            <person name="Zhao P.X."/>
            <person name="Zhou P."/>
            <person name="Barbe V."/>
            <person name="Bardou P."/>
            <person name="Bechner M."/>
            <person name="Bellec A."/>
            <person name="Berger A."/>
            <person name="Berges H."/>
            <person name="Bidwell S."/>
            <person name="Bisseling T."/>
            <person name="Choisne N."/>
            <person name="Couloux A."/>
            <person name="Denny R."/>
            <person name="Deshpande S."/>
            <person name="Dai X."/>
            <person name="Doyle J.J."/>
            <person name="Dudez A.M."/>
            <person name="Farmer A.D."/>
            <person name="Fouteau S."/>
            <person name="Franken C."/>
            <person name="Gibelin C."/>
            <person name="Gish J."/>
            <person name="Goldstein S."/>
            <person name="Gonzalez A.J."/>
            <person name="Green P.J."/>
            <person name="Hallab A."/>
            <person name="Hartog M."/>
            <person name="Hua A."/>
            <person name="Humphray S.J."/>
            <person name="Jeong D.H."/>
            <person name="Jing Y."/>
            <person name="Jocker A."/>
            <person name="Kenton S.M."/>
            <person name="Kim D.J."/>
            <person name="Klee K."/>
            <person name="Lai H."/>
            <person name="Lang C."/>
            <person name="Lin S."/>
            <person name="Macmil S.L."/>
            <person name="Magdelenat G."/>
            <person name="Matthews L."/>
            <person name="McCorrison J."/>
            <person name="Monaghan E.L."/>
            <person name="Mun J.H."/>
            <person name="Najar F.Z."/>
            <person name="Nicholson C."/>
            <person name="Noirot C."/>
            <person name="O'Bleness M."/>
            <person name="Paule C.R."/>
            <person name="Poulain J."/>
            <person name="Prion F."/>
            <person name="Qin B."/>
            <person name="Qu C."/>
            <person name="Retzel E.F."/>
            <person name="Riddle C."/>
            <person name="Sallet E."/>
            <person name="Samain S."/>
            <person name="Samson N."/>
            <person name="Sanders I."/>
            <person name="Saurat O."/>
            <person name="Scarpelli C."/>
            <person name="Schiex T."/>
            <person name="Segurens B."/>
            <person name="Severin A.J."/>
            <person name="Sherrier D.J."/>
            <person name="Shi R."/>
            <person name="Sims S."/>
            <person name="Singer S.R."/>
            <person name="Sinharoy S."/>
            <person name="Sterck L."/>
            <person name="Viollet A."/>
            <person name="Wang B.B."/>
            <person name="Wang K."/>
            <person name="Wang M."/>
            <person name="Wang X."/>
            <person name="Warfsmann J."/>
            <person name="Weissenbach J."/>
            <person name="White D.D."/>
            <person name="White J.D."/>
            <person name="Wiley G.B."/>
            <person name="Wincker P."/>
            <person name="Xing Y."/>
            <person name="Yang L."/>
            <person name="Yao Z."/>
            <person name="Ying F."/>
            <person name="Zhai J."/>
            <person name="Zhou L."/>
            <person name="Zuber A."/>
            <person name="Denarie J."/>
            <person name="Dixon R.A."/>
            <person name="May G.D."/>
            <person name="Schwartz D.C."/>
            <person name="Rogers J."/>
            <person name="Quetier F."/>
            <person name="Town C.D."/>
            <person name="Roe B.A."/>
        </authorList>
    </citation>
    <scope>NUCLEOTIDE SEQUENCE [LARGE SCALE GENOMIC DNA]</scope>
    <source>
        <strain evidence="1">A17</strain>
        <strain evidence="2 3">cv. Jemalong A17</strain>
    </source>
</reference>
<protein>
    <submittedName>
        <fullName evidence="1 2">Uncharacterized protein</fullName>
    </submittedName>
</protein>
<reference evidence="1 3" key="2">
    <citation type="journal article" date="2014" name="BMC Genomics">
        <title>An improved genome release (version Mt4.0) for the model legume Medicago truncatula.</title>
        <authorList>
            <person name="Tang H."/>
            <person name="Krishnakumar V."/>
            <person name="Bidwell S."/>
            <person name="Rosen B."/>
            <person name="Chan A."/>
            <person name="Zhou S."/>
            <person name="Gentzbittel L."/>
            <person name="Childs K.L."/>
            <person name="Yandell M."/>
            <person name="Gundlach H."/>
            <person name="Mayer K.F."/>
            <person name="Schwartz D.C."/>
            <person name="Town C.D."/>
        </authorList>
    </citation>
    <scope>GENOME REANNOTATION</scope>
    <source>
        <strain evidence="1">A17</strain>
        <strain evidence="2 3">cv. Jemalong A17</strain>
    </source>
</reference>
<dbReference type="EMBL" id="CM001219">
    <property type="protein sequence ID" value="KEH33740.1"/>
    <property type="molecule type" value="Genomic_DNA"/>
</dbReference>
<dbReference type="AlphaFoldDB" id="A0A072V6E1"/>
<evidence type="ECO:0000313" key="2">
    <source>
        <dbReference type="EnsemblPlants" id="KEH33740"/>
    </source>
</evidence>
<dbReference type="Proteomes" id="UP000002051">
    <property type="component" value="Chromosome 3"/>
</dbReference>
<dbReference type="HOGENOM" id="CLU_125180_1_0_1"/>
<evidence type="ECO:0000313" key="3">
    <source>
        <dbReference type="Proteomes" id="UP000002051"/>
    </source>
</evidence>
<evidence type="ECO:0000313" key="1">
    <source>
        <dbReference type="EMBL" id="KEH33740.1"/>
    </source>
</evidence>
<accession>A0A072V6E1</accession>
<sequence>MKTHRCRRGEKEKRRRGWERICNDIILSRLKDELDQINRRDTRRVVGVKYRCPFSDSAGSLCFNQMKLTNDDDVRTMFSVFGQHNTRGPIELDAS</sequence>
<proteinExistence type="predicted"/>